<evidence type="ECO:0000313" key="2">
    <source>
        <dbReference type="EMBL" id="GGG49536.1"/>
    </source>
</evidence>
<proteinExistence type="inferred from homology"/>
<dbReference type="InterPro" id="IPR017462">
    <property type="entry name" value="Sulphur_relay_TusC/DsrF"/>
</dbReference>
<dbReference type="Gene3D" id="3.40.1260.10">
    <property type="entry name" value="DsrEFH-like"/>
    <property type="match status" value="1"/>
</dbReference>
<evidence type="ECO:0000313" key="3">
    <source>
        <dbReference type="Proteomes" id="UP000627715"/>
    </source>
</evidence>
<organism evidence="2 3">
    <name type="scientific">Pseudohongiella nitratireducens</name>
    <dbReference type="NCBI Taxonomy" id="1768907"/>
    <lineage>
        <taxon>Bacteria</taxon>
        <taxon>Pseudomonadati</taxon>
        <taxon>Pseudomonadota</taxon>
        <taxon>Gammaproteobacteria</taxon>
        <taxon>Pseudomonadales</taxon>
        <taxon>Pseudohongiellaceae</taxon>
        <taxon>Pseudohongiella</taxon>
    </lineage>
</organism>
<gene>
    <name evidence="2" type="primary">dsrF</name>
    <name evidence="2" type="ORF">GCM10011403_03340</name>
</gene>
<dbReference type="Proteomes" id="UP000627715">
    <property type="component" value="Unassembled WGS sequence"/>
</dbReference>
<comment type="similarity">
    <text evidence="1">Belongs to the DsrF/TusC family.</text>
</comment>
<dbReference type="InterPro" id="IPR027396">
    <property type="entry name" value="DsrEFH-like"/>
</dbReference>
<dbReference type="EMBL" id="BMIY01000001">
    <property type="protein sequence ID" value="GGG49536.1"/>
    <property type="molecule type" value="Genomic_DNA"/>
</dbReference>
<keyword evidence="3" id="KW-1185">Reference proteome</keyword>
<accession>A0A917LPF7</accession>
<sequence>MTKSILIINRAGPYADGRAKAALDMALSAAVFEQQVMLLYTGDAVFQLVQNQQADLIHRKSPSAALSALPLYGVEKVYVDQAALISRGLEEQALAVEAEILNSNEMSNLLESADVAFAL</sequence>
<reference evidence="2" key="1">
    <citation type="journal article" date="2014" name="Int. J. Syst. Evol. Microbiol.">
        <title>Complete genome sequence of Corynebacterium casei LMG S-19264T (=DSM 44701T), isolated from a smear-ripened cheese.</title>
        <authorList>
            <consortium name="US DOE Joint Genome Institute (JGI-PGF)"/>
            <person name="Walter F."/>
            <person name="Albersmeier A."/>
            <person name="Kalinowski J."/>
            <person name="Ruckert C."/>
        </authorList>
    </citation>
    <scope>NUCLEOTIDE SEQUENCE</scope>
    <source>
        <strain evidence="2">CGMCC 1.15425</strain>
    </source>
</reference>
<dbReference type="Pfam" id="PF02635">
    <property type="entry name" value="DsrE"/>
    <property type="match status" value="1"/>
</dbReference>
<comment type="caution">
    <text evidence="2">The sequence shown here is derived from an EMBL/GenBank/DDBJ whole genome shotgun (WGS) entry which is preliminary data.</text>
</comment>
<dbReference type="RefSeq" id="WP_068812717.1">
    <property type="nucleotide sequence ID" value="NZ_BMIY01000001.1"/>
</dbReference>
<evidence type="ECO:0000256" key="1">
    <source>
        <dbReference type="ARBA" id="ARBA00005996"/>
    </source>
</evidence>
<protein>
    <submittedName>
        <fullName evidence="2">Sulfurtransferase TusC</fullName>
    </submittedName>
</protein>
<dbReference type="PANTHER" id="PTHR38780">
    <property type="entry name" value="PROTEIN TUSC"/>
    <property type="match status" value="1"/>
</dbReference>
<reference evidence="2" key="2">
    <citation type="submission" date="2020-09" db="EMBL/GenBank/DDBJ databases">
        <authorList>
            <person name="Sun Q."/>
            <person name="Zhou Y."/>
        </authorList>
    </citation>
    <scope>NUCLEOTIDE SEQUENCE</scope>
    <source>
        <strain evidence="2">CGMCC 1.15425</strain>
    </source>
</reference>
<dbReference type="PANTHER" id="PTHR38780:SF1">
    <property type="entry name" value="PROTEIN TUSC"/>
    <property type="match status" value="1"/>
</dbReference>
<dbReference type="AlphaFoldDB" id="A0A917LPF7"/>
<dbReference type="InterPro" id="IPR003787">
    <property type="entry name" value="Sulphur_relay_DsrE/F-like"/>
</dbReference>
<dbReference type="OrthoDB" id="9789418at2"/>
<dbReference type="SUPFAM" id="SSF75169">
    <property type="entry name" value="DsrEFH-like"/>
    <property type="match status" value="1"/>
</dbReference>
<dbReference type="NCBIfam" id="TIGR03010">
    <property type="entry name" value="sulf_tusC_dsrF"/>
    <property type="match status" value="1"/>
</dbReference>
<name>A0A917LPF7_9GAMM</name>
<dbReference type="NCBIfam" id="NF001238">
    <property type="entry name" value="PRK00211.1"/>
    <property type="match status" value="1"/>
</dbReference>